<proteinExistence type="predicted"/>
<evidence type="ECO:0000313" key="1">
    <source>
        <dbReference type="EMBL" id="TYS43207.1"/>
    </source>
</evidence>
<name>A0A5D4QVZ6_9BACI</name>
<sequence>MFYPTFLCKETNQRHLVKDSNFCECGYKYKGFTTFIKKDFKKIQFRQIDDIDCPVCKSSVLKEEKAVCYS</sequence>
<dbReference type="Proteomes" id="UP000322139">
    <property type="component" value="Unassembled WGS sequence"/>
</dbReference>
<gene>
    <name evidence="1" type="ORF">FZD51_22245</name>
</gene>
<comment type="caution">
    <text evidence="1">The sequence shown here is derived from an EMBL/GenBank/DDBJ whole genome shotgun (WGS) entry which is preliminary data.</text>
</comment>
<evidence type="ECO:0000313" key="2">
    <source>
        <dbReference type="Proteomes" id="UP000322139"/>
    </source>
</evidence>
<dbReference type="RefSeq" id="WP_148976754.1">
    <property type="nucleotide sequence ID" value="NZ_JBNIKT010000040.1"/>
</dbReference>
<organism evidence="1 2">
    <name type="scientific">Bacillus infantis</name>
    <dbReference type="NCBI Taxonomy" id="324767"/>
    <lineage>
        <taxon>Bacteria</taxon>
        <taxon>Bacillati</taxon>
        <taxon>Bacillota</taxon>
        <taxon>Bacilli</taxon>
        <taxon>Bacillales</taxon>
        <taxon>Bacillaceae</taxon>
        <taxon>Bacillus</taxon>
    </lineage>
</organism>
<reference evidence="1 2" key="1">
    <citation type="submission" date="2019-08" db="EMBL/GenBank/DDBJ databases">
        <title>Bacillus genomes from the desert of Cuatro Cienegas, Coahuila.</title>
        <authorList>
            <person name="Olmedo-Alvarez G."/>
        </authorList>
    </citation>
    <scope>NUCLEOTIDE SEQUENCE [LARGE SCALE GENOMIC DNA]</scope>
    <source>
        <strain evidence="1 2">CH446_14T</strain>
    </source>
</reference>
<protein>
    <submittedName>
        <fullName evidence="1">Uncharacterized protein</fullName>
    </submittedName>
</protein>
<dbReference type="AlphaFoldDB" id="A0A5D4QVZ6"/>
<accession>A0A5D4QVZ6</accession>
<dbReference type="EMBL" id="VTER01000014">
    <property type="protein sequence ID" value="TYS43207.1"/>
    <property type="molecule type" value="Genomic_DNA"/>
</dbReference>